<dbReference type="CDD" id="cd00882">
    <property type="entry name" value="Ras_like_GTPase"/>
    <property type="match status" value="1"/>
</dbReference>
<reference evidence="2" key="1">
    <citation type="journal article" date="2021" name="Nat. Commun.">
        <title>Genetic determinants of endophytism in the Arabidopsis root mycobiome.</title>
        <authorList>
            <person name="Mesny F."/>
            <person name="Miyauchi S."/>
            <person name="Thiergart T."/>
            <person name="Pickel B."/>
            <person name="Atanasova L."/>
            <person name="Karlsson M."/>
            <person name="Huettel B."/>
            <person name="Barry K.W."/>
            <person name="Haridas S."/>
            <person name="Chen C."/>
            <person name="Bauer D."/>
            <person name="Andreopoulos W."/>
            <person name="Pangilinan J."/>
            <person name="LaButti K."/>
            <person name="Riley R."/>
            <person name="Lipzen A."/>
            <person name="Clum A."/>
            <person name="Drula E."/>
            <person name="Henrissat B."/>
            <person name="Kohler A."/>
            <person name="Grigoriev I.V."/>
            <person name="Martin F.M."/>
            <person name="Hacquard S."/>
        </authorList>
    </citation>
    <scope>NUCLEOTIDE SEQUENCE</scope>
    <source>
        <strain evidence="2">MPI-SDFR-AT-0073</strain>
    </source>
</reference>
<dbReference type="RefSeq" id="XP_045954181.1">
    <property type="nucleotide sequence ID" value="XM_046109278.1"/>
</dbReference>
<gene>
    <name evidence="2" type="ORF">BKA67DRAFT_694691</name>
</gene>
<dbReference type="Pfam" id="PF09994">
    <property type="entry name" value="T6SS_Tle1-like_cat"/>
    <property type="match status" value="1"/>
</dbReference>
<evidence type="ECO:0000313" key="3">
    <source>
        <dbReference type="Proteomes" id="UP000758603"/>
    </source>
</evidence>
<sequence>MRMDIPFNKYFFGVGTDQGPAGRYLGGMFGHGCGEQIEEVYKYCSENVTGPDDEVWLFGFSRGAYVARAVSKMLNGGLINSSSTSKDRTRLEKLKKLTLRRSAKNNSGQRYGFLLDNPNHVPTVKFIGLFDMVNMTLNNYDVTISDDERTMNIRHAMAMNEHRSFRPYERITNDELVLDEDRSIVEAWFIGCHEDIGGGSEDDGLSLYPLQWMLLEARDCGLILDHGPPKLSHMVEDPLILTLPQIYDDVSSINSGSSNSSASLDPSPWIFRYSNGLLVTMYDIRNVHRHVDLGDQRRKLLKRTAPPARRVKHSIRLNPGRFDSLKLGDRSRAVFGGDLGKLNGYRENSLSGVILHPSVHFMMDSYYTSGLAVSLQGISSHVEHFRQIASLRALAPDRKTTLPVYPWIKDFTPSVASPTCRILVCGDTGVGKSTLLNRVFGVPMTMVNHDRQGVHDIEKGFQDANHPGIIIHDSEGFQTGETREVEAFKKFIETRSGKVVPEEKLQAIWFCVPSNSPRPVQGGLGNVLATLAKIAPSIPIIVVCTKKDLYLRDKRLSREDIEAICKPGAESNELLMTNQRELLHQKEAQITSLIVQSEQTREAWPQLQNVRFQFVFCGEESEDSRSSLYDSKSIKDLIHTTVALIDNGLTANGMIAAQIEDVEAKIDIAIERTLQFLRRAIVNSHASSILVIGSAVGTPAIARLMCNEIVTGCFGIREEMEKKVYGLLSRIISSNIGWFMVQSTLTGMVTVASGLSLSATIPLFEVPSATRLLLKCACDLILILDRAFRIDGDGKFVSFDKIKTIWYAYMKGTEITQDSTRLRPRRDRVHKAVNDLIPRMTTTHALSSWKDKNISRYRLGLKDIVMDYRLHDNQTTVDVIGVDIEKELSNTTTIQEDKEDEDGLRDDLKAFTNYNSLDS</sequence>
<dbReference type="InterPro" id="IPR018712">
    <property type="entry name" value="Tle1-like_cat"/>
</dbReference>
<feature type="domain" description="T6SS Phospholipase effector Tle1-like catalytic" evidence="1">
    <location>
        <begin position="10"/>
        <end position="214"/>
    </location>
</feature>
<dbReference type="Gene3D" id="3.40.50.300">
    <property type="entry name" value="P-loop containing nucleotide triphosphate hydrolases"/>
    <property type="match status" value="1"/>
</dbReference>
<dbReference type="PANTHER" id="PTHR33840:SF1">
    <property type="entry name" value="TLE1 PHOSPHOLIPASE DOMAIN-CONTAINING PROTEIN"/>
    <property type="match status" value="1"/>
</dbReference>
<dbReference type="InterPro" id="IPR025662">
    <property type="entry name" value="Sigma_54_int_dom_ATP-bd_1"/>
</dbReference>
<dbReference type="GeneID" id="70138169"/>
<dbReference type="EMBL" id="JAGPXC010000008">
    <property type="protein sequence ID" value="KAH6647669.1"/>
    <property type="molecule type" value="Genomic_DNA"/>
</dbReference>
<dbReference type="AlphaFoldDB" id="A0A9P8RKQ3"/>
<dbReference type="InterPro" id="IPR027417">
    <property type="entry name" value="P-loop_NTPase"/>
</dbReference>
<evidence type="ECO:0000259" key="1">
    <source>
        <dbReference type="Pfam" id="PF09994"/>
    </source>
</evidence>
<dbReference type="PRINTS" id="PR00449">
    <property type="entry name" value="RASTRNSFRMNG"/>
</dbReference>
<dbReference type="PANTHER" id="PTHR33840">
    <property type="match status" value="1"/>
</dbReference>
<evidence type="ECO:0000313" key="2">
    <source>
        <dbReference type="EMBL" id="KAH6647669.1"/>
    </source>
</evidence>
<name>A0A9P8RKQ3_9PEZI</name>
<comment type="caution">
    <text evidence="2">The sequence shown here is derived from an EMBL/GenBank/DDBJ whole genome shotgun (WGS) entry which is preliminary data.</text>
</comment>
<organism evidence="2 3">
    <name type="scientific">Truncatella angustata</name>
    <dbReference type="NCBI Taxonomy" id="152316"/>
    <lineage>
        <taxon>Eukaryota</taxon>
        <taxon>Fungi</taxon>
        <taxon>Dikarya</taxon>
        <taxon>Ascomycota</taxon>
        <taxon>Pezizomycotina</taxon>
        <taxon>Sordariomycetes</taxon>
        <taxon>Xylariomycetidae</taxon>
        <taxon>Amphisphaeriales</taxon>
        <taxon>Sporocadaceae</taxon>
        <taxon>Truncatella</taxon>
    </lineage>
</organism>
<dbReference type="SUPFAM" id="SSF52540">
    <property type="entry name" value="P-loop containing nucleoside triphosphate hydrolases"/>
    <property type="match status" value="1"/>
</dbReference>
<protein>
    <recommendedName>
        <fullName evidence="1">T6SS Phospholipase effector Tle1-like catalytic domain-containing protein</fullName>
    </recommendedName>
</protein>
<keyword evidence="3" id="KW-1185">Reference proteome</keyword>
<accession>A0A9P8RKQ3</accession>
<proteinExistence type="predicted"/>
<dbReference type="OrthoDB" id="59699at2759"/>
<dbReference type="Proteomes" id="UP000758603">
    <property type="component" value="Unassembled WGS sequence"/>
</dbReference>
<dbReference type="PROSITE" id="PS00675">
    <property type="entry name" value="SIGMA54_INTERACT_1"/>
    <property type="match status" value="1"/>
</dbReference>